<dbReference type="GO" id="GO:0070765">
    <property type="term" value="C:gamma-secretase complex"/>
    <property type="evidence" value="ECO:0007669"/>
    <property type="project" value="TreeGrafter"/>
</dbReference>
<feature type="transmembrane region" description="Helical" evidence="10">
    <location>
        <begin position="410"/>
        <end position="427"/>
    </location>
</feature>
<dbReference type="EC" id="3.4.23.-" evidence="10"/>
<feature type="transmembrane region" description="Helical" evidence="10">
    <location>
        <begin position="164"/>
        <end position="186"/>
    </location>
</feature>
<dbReference type="AlphaFoldDB" id="A0A8T3DHV1"/>
<feature type="transmembrane region" description="Helical" evidence="10">
    <location>
        <begin position="136"/>
        <end position="157"/>
    </location>
</feature>
<dbReference type="GO" id="GO:0034205">
    <property type="term" value="P:amyloid-beta formation"/>
    <property type="evidence" value="ECO:0007669"/>
    <property type="project" value="UniProtKB-ARBA"/>
</dbReference>
<accession>A0A8T3DHV1</accession>
<keyword evidence="6 10" id="KW-0914">Notch signaling pathway</keyword>
<dbReference type="GO" id="GO:0055074">
    <property type="term" value="P:calcium ion homeostasis"/>
    <property type="evidence" value="ECO:0007669"/>
    <property type="project" value="TreeGrafter"/>
</dbReference>
<feature type="compositionally biased region" description="Acidic residues" evidence="11">
    <location>
        <begin position="311"/>
        <end position="320"/>
    </location>
</feature>
<keyword evidence="13" id="KW-1185">Reference proteome</keyword>
<sequence>MNTSDSEEDSYNERSALVPAESPTMPPYGEDTELPRQVDTETIRRRPTTDLGASDRPNHGSAERDSALESDDEELTLKYGAKHVIMLFVPVTLCMVVVVATIKSVSFYTEKNGQQLIYTPFTEDTTSVGQRLLNSVLNTIIMISVIVVMTIFLVVLYKYRCYKFIHGWLILSSLMLLFWFSFMYLGEVFKTYNVAMDYPTLVMIIWNFGAVGMICIHWKGPLQLQQAYLIVISALMALVFIKYLPEWSAWVILGAISVYDLIAVLCPKGPLRMLVETAQERNEPIFPALIYSSAMIWMVGMAKHPTAAEPMDQETDDEGQQSDRSNPVRIQGEPECQVLTGREQVYAPGEDQEEDRGVKLGLGDFIFYSVLVGKAAATGGDWNTTLACFVAILIGLCLTLLLLAIFKKALPALPISITFGLIFYFSTDNLVRPFMDNLAAHQFYI</sequence>
<dbReference type="PRINTS" id="PR01072">
    <property type="entry name" value="PRESENILIN"/>
</dbReference>
<evidence type="ECO:0000256" key="5">
    <source>
        <dbReference type="ARBA" id="ARBA00022824"/>
    </source>
</evidence>
<dbReference type="GO" id="GO:0030318">
    <property type="term" value="P:melanocyte differentiation"/>
    <property type="evidence" value="ECO:0007669"/>
    <property type="project" value="UniProtKB-ARBA"/>
</dbReference>
<dbReference type="SMART" id="SM00730">
    <property type="entry name" value="PSN"/>
    <property type="match status" value="1"/>
</dbReference>
<comment type="subcellular location">
    <subcellularLocation>
        <location evidence="10">Endoplasmic reticulum membrane</location>
        <topology evidence="10">Multi-pass membrane protein</topology>
    </subcellularLocation>
    <subcellularLocation>
        <location evidence="10">Golgi apparatus membrane</location>
        <topology evidence="10">Multi-pass membrane protein</topology>
    </subcellularLocation>
</comment>
<dbReference type="FunFam" id="1.10.472.100:FF:000001">
    <property type="entry name" value="Presenilin"/>
    <property type="match status" value="1"/>
</dbReference>
<reference evidence="12" key="1">
    <citation type="submission" date="2021-01" db="EMBL/GenBank/DDBJ databases">
        <authorList>
            <person name="Zahm M."/>
            <person name="Roques C."/>
            <person name="Cabau C."/>
            <person name="Klopp C."/>
            <person name="Donnadieu C."/>
            <person name="Jouanno E."/>
            <person name="Lampietro C."/>
            <person name="Louis A."/>
            <person name="Herpin A."/>
            <person name="Echchiki A."/>
            <person name="Berthelot C."/>
            <person name="Parey E."/>
            <person name="Roest-Crollius H."/>
            <person name="Braasch I."/>
            <person name="Postlethwait J."/>
            <person name="Bobe J."/>
            <person name="Montfort J."/>
            <person name="Bouchez O."/>
            <person name="Begum T."/>
            <person name="Mejri S."/>
            <person name="Adams A."/>
            <person name="Chen W.-J."/>
            <person name="Guiguen Y."/>
        </authorList>
    </citation>
    <scope>NUCLEOTIDE SEQUENCE</scope>
    <source>
        <tissue evidence="12">Blood</tissue>
    </source>
</reference>
<proteinExistence type="inferred from homology"/>
<dbReference type="Proteomes" id="UP000829720">
    <property type="component" value="Unassembled WGS sequence"/>
</dbReference>
<feature type="transmembrane region" description="Helical" evidence="10">
    <location>
        <begin position="84"/>
        <end position="102"/>
    </location>
</feature>
<dbReference type="InterPro" id="IPR006639">
    <property type="entry name" value="Preselin/SPP"/>
</dbReference>
<feature type="compositionally biased region" description="Basic and acidic residues" evidence="11">
    <location>
        <begin position="33"/>
        <end position="48"/>
    </location>
</feature>
<dbReference type="GO" id="GO:0061053">
    <property type="term" value="P:somite development"/>
    <property type="evidence" value="ECO:0007669"/>
    <property type="project" value="UniProtKB-ARBA"/>
</dbReference>
<feature type="transmembrane region" description="Helical" evidence="10">
    <location>
        <begin position="247"/>
        <end position="265"/>
    </location>
</feature>
<dbReference type="Gene3D" id="1.10.472.100">
    <property type="entry name" value="Presenilin"/>
    <property type="match status" value="1"/>
</dbReference>
<organism evidence="12 13">
    <name type="scientific">Albula goreensis</name>
    <dbReference type="NCBI Taxonomy" id="1534307"/>
    <lineage>
        <taxon>Eukaryota</taxon>
        <taxon>Metazoa</taxon>
        <taxon>Chordata</taxon>
        <taxon>Craniata</taxon>
        <taxon>Vertebrata</taxon>
        <taxon>Euteleostomi</taxon>
        <taxon>Actinopterygii</taxon>
        <taxon>Neopterygii</taxon>
        <taxon>Teleostei</taxon>
        <taxon>Albuliformes</taxon>
        <taxon>Albulidae</taxon>
        <taxon>Albula</taxon>
    </lineage>
</organism>
<feature type="transmembrane region" description="Helical" evidence="10">
    <location>
        <begin position="285"/>
        <end position="302"/>
    </location>
</feature>
<protein>
    <recommendedName>
        <fullName evidence="10">Presenilin</fullName>
        <ecNumber evidence="10">3.4.23.-</ecNumber>
    </recommendedName>
</protein>
<keyword evidence="7 10" id="KW-1133">Transmembrane helix</keyword>
<keyword evidence="4 10" id="KW-0378">Hydrolase</keyword>
<evidence type="ECO:0000256" key="4">
    <source>
        <dbReference type="ARBA" id="ARBA00022801"/>
    </source>
</evidence>
<evidence type="ECO:0000256" key="1">
    <source>
        <dbReference type="ARBA" id="ARBA00008604"/>
    </source>
</evidence>
<feature type="transmembrane region" description="Helical" evidence="10">
    <location>
        <begin position="225"/>
        <end position="241"/>
    </location>
</feature>
<feature type="transmembrane region" description="Helical" evidence="10">
    <location>
        <begin position="198"/>
        <end position="218"/>
    </location>
</feature>
<feature type="region of interest" description="Disordered" evidence="11">
    <location>
        <begin position="307"/>
        <end position="328"/>
    </location>
</feature>
<dbReference type="InterPro" id="IPR042524">
    <property type="entry name" value="Presenilin_C"/>
</dbReference>
<dbReference type="Pfam" id="PF01080">
    <property type="entry name" value="Presenilin"/>
    <property type="match status" value="1"/>
</dbReference>
<dbReference type="PANTHER" id="PTHR10202">
    <property type="entry name" value="PRESENILIN"/>
    <property type="match status" value="1"/>
</dbReference>
<dbReference type="EMBL" id="JAERUA010000008">
    <property type="protein sequence ID" value="KAI1896873.1"/>
    <property type="molecule type" value="Genomic_DNA"/>
</dbReference>
<keyword evidence="8 10" id="KW-0333">Golgi apparatus</keyword>
<comment type="domain">
    <text evidence="10">The PAL motif is required for normal active site conformation.</text>
</comment>
<dbReference type="GO" id="GO:0016485">
    <property type="term" value="P:protein processing"/>
    <property type="evidence" value="ECO:0007669"/>
    <property type="project" value="InterPro"/>
</dbReference>
<keyword evidence="5 10" id="KW-0256">Endoplasmic reticulum</keyword>
<evidence type="ECO:0000256" key="7">
    <source>
        <dbReference type="ARBA" id="ARBA00022989"/>
    </source>
</evidence>
<evidence type="ECO:0000256" key="3">
    <source>
        <dbReference type="ARBA" id="ARBA00022692"/>
    </source>
</evidence>
<comment type="function">
    <text evidence="10">Probable subunit of the gamma-secretase complex, an endoprotease complex that catalyzes the intramembrane cleavage of integral membrane proteins such as Notch receptors.</text>
</comment>
<evidence type="ECO:0000313" key="12">
    <source>
        <dbReference type="EMBL" id="KAI1896873.1"/>
    </source>
</evidence>
<dbReference type="OrthoDB" id="20287at2759"/>
<comment type="subunit">
    <text evidence="10">Homodimer.</text>
</comment>
<gene>
    <name evidence="12" type="ORF">AGOR_G00099330</name>
</gene>
<evidence type="ECO:0000256" key="8">
    <source>
        <dbReference type="ARBA" id="ARBA00023034"/>
    </source>
</evidence>
<evidence type="ECO:0000313" key="13">
    <source>
        <dbReference type="Proteomes" id="UP000829720"/>
    </source>
</evidence>
<dbReference type="PANTHER" id="PTHR10202:SF24">
    <property type="entry name" value="PRESENILIN-2"/>
    <property type="match status" value="1"/>
</dbReference>
<keyword evidence="9 10" id="KW-0472">Membrane</keyword>
<comment type="caution">
    <text evidence="12">The sequence shown here is derived from an EMBL/GenBank/DDBJ whole genome shotgun (WGS) entry which is preliminary data.</text>
</comment>
<dbReference type="GO" id="GO:0005789">
    <property type="term" value="C:endoplasmic reticulum membrane"/>
    <property type="evidence" value="ECO:0007669"/>
    <property type="project" value="UniProtKB-SubCell"/>
</dbReference>
<dbReference type="InterPro" id="IPR001108">
    <property type="entry name" value="Peptidase_A22A"/>
</dbReference>
<evidence type="ECO:0000256" key="2">
    <source>
        <dbReference type="ARBA" id="ARBA00022670"/>
    </source>
</evidence>
<evidence type="ECO:0000256" key="6">
    <source>
        <dbReference type="ARBA" id="ARBA00022976"/>
    </source>
</evidence>
<name>A0A8T3DHV1_9TELE</name>
<dbReference type="GO" id="GO:0007219">
    <property type="term" value="P:Notch signaling pathway"/>
    <property type="evidence" value="ECO:0007669"/>
    <property type="project" value="UniProtKB-KW"/>
</dbReference>
<dbReference type="GO" id="GO:0042500">
    <property type="term" value="F:aspartic endopeptidase activity, intramembrane cleaving"/>
    <property type="evidence" value="ECO:0007669"/>
    <property type="project" value="InterPro"/>
</dbReference>
<evidence type="ECO:0000256" key="9">
    <source>
        <dbReference type="ARBA" id="ARBA00023136"/>
    </source>
</evidence>
<feature type="region of interest" description="Disordered" evidence="11">
    <location>
        <begin position="1"/>
        <end position="69"/>
    </location>
</feature>
<keyword evidence="2 10" id="KW-0645">Protease</keyword>
<feature type="compositionally biased region" description="Acidic residues" evidence="11">
    <location>
        <begin position="1"/>
        <end position="10"/>
    </location>
</feature>
<keyword evidence="3 10" id="KW-0812">Transmembrane</keyword>
<evidence type="ECO:0000256" key="10">
    <source>
        <dbReference type="RuleBase" id="RU361148"/>
    </source>
</evidence>
<feature type="transmembrane region" description="Helical" evidence="10">
    <location>
        <begin position="382"/>
        <end position="403"/>
    </location>
</feature>
<feature type="compositionally biased region" description="Basic and acidic residues" evidence="11">
    <location>
        <begin position="56"/>
        <end position="67"/>
    </location>
</feature>
<comment type="similarity">
    <text evidence="1 10">Belongs to the peptidase A22A family.</text>
</comment>
<evidence type="ECO:0000256" key="11">
    <source>
        <dbReference type="SAM" id="MobiDB-lite"/>
    </source>
</evidence>
<dbReference type="GO" id="GO:0006509">
    <property type="term" value="P:membrane protein ectodomain proteolysis"/>
    <property type="evidence" value="ECO:0007669"/>
    <property type="project" value="TreeGrafter"/>
</dbReference>
<dbReference type="GO" id="GO:0000139">
    <property type="term" value="C:Golgi membrane"/>
    <property type="evidence" value="ECO:0007669"/>
    <property type="project" value="UniProtKB-SubCell"/>
</dbReference>